<sequence length="91" mass="9421">MPKQNLNNNKIKGGFTIQSMVKNIVSSGIGGSIGIYSTPEDKKLEGFIMGALSGVGASNFGGISHSAVNLVKNMINAPKVIDKTISKGVSI</sequence>
<accession>A0A9Q4KR07</accession>
<name>A0A9Q4KR07_9BACT</name>
<evidence type="ECO:0000313" key="1">
    <source>
        <dbReference type="EMBL" id="MCZ6162572.1"/>
    </source>
</evidence>
<dbReference type="AlphaFoldDB" id="A0A9Q4KR07"/>
<dbReference type="EMBL" id="JAPXGP010000023">
    <property type="protein sequence ID" value="MCZ6162572.1"/>
    <property type="molecule type" value="Genomic_DNA"/>
</dbReference>
<dbReference type="RefSeq" id="WP_269480781.1">
    <property type="nucleotide sequence ID" value="NZ_JAPXGP010000023.1"/>
</dbReference>
<proteinExistence type="predicted"/>
<protein>
    <submittedName>
        <fullName evidence="1">Uncharacterized protein</fullName>
    </submittedName>
</protein>
<gene>
    <name evidence="1" type="ORF">O6B92_09590</name>
</gene>
<comment type="caution">
    <text evidence="1">The sequence shown here is derived from an EMBL/GenBank/DDBJ whole genome shotgun (WGS) entry which is preliminary data.</text>
</comment>
<organism evidence="1 2">
    <name type="scientific">Campylobacter ureolyticus</name>
    <dbReference type="NCBI Taxonomy" id="827"/>
    <lineage>
        <taxon>Bacteria</taxon>
        <taxon>Pseudomonadati</taxon>
        <taxon>Campylobacterota</taxon>
        <taxon>Epsilonproteobacteria</taxon>
        <taxon>Campylobacterales</taxon>
        <taxon>Campylobacteraceae</taxon>
        <taxon>Campylobacter</taxon>
    </lineage>
</organism>
<reference evidence="1" key="1">
    <citation type="submission" date="2022-12" db="EMBL/GenBank/DDBJ databases">
        <title>Species Delineation and Comparative Genomics within the Campylobacter ureolyticus Complex.</title>
        <authorList>
            <person name="Maki J."/>
            <person name="Howard M."/>
            <person name="Connelly S."/>
            <person name="Hardy D.J."/>
            <person name="Cameron A."/>
        </authorList>
    </citation>
    <scope>NUCLEOTIDE SEQUENCE</scope>
    <source>
        <strain evidence="1">URMC_786</strain>
    </source>
</reference>
<evidence type="ECO:0000313" key="2">
    <source>
        <dbReference type="Proteomes" id="UP001075461"/>
    </source>
</evidence>
<dbReference type="Proteomes" id="UP001075461">
    <property type="component" value="Unassembled WGS sequence"/>
</dbReference>